<keyword evidence="5" id="KW-0449">Lipoprotein</keyword>
<comment type="caution">
    <text evidence="8">The sequence shown here is derived from an EMBL/GenBank/DDBJ whole genome shotgun (WGS) entry which is preliminary data.</text>
</comment>
<proteinExistence type="predicted"/>
<name>A0A1Q5PLK0_9ACTO</name>
<feature type="chain" id="PRO_5039192628" description="ABC transporter substrate-binding protein" evidence="7">
    <location>
        <begin position="23"/>
        <end position="454"/>
    </location>
</feature>
<sequence>MRITKKATALVAALAVSTMGLAACSNDSADAPKDGKTATKSAEAPKEDAKPGEKVKITYLHRLPDKDNMIKVAESVKRFNEENPDIEVVAEKFPGKADEAAAAIHKRVEAGEPGQGFCLAQIGYGEIAAHYVAGDLDNVAEEAKEYEGNFFAGPMGQMKLGDVTVGLPQDIGPLIYTYDKEEFDKLGITAPKTWDEFIAAAEKAKAAGKYIATFQSDEGPYRLSGLAASNGATWFNASGDAWKIDVNGEKTQQIAEKVQTMLDKGLMLPTARWDDADFSAKLKDKTIIGTVSAGWEPGFMLGALGVDKANWQVAPIPTLDGNPATGADGGSGVAVLKGCNHKKEALKFANWYNTQVKDLGSQGLIIATNVGVPETPAEVKALFGGQDVMKEIADIAKSMNPNFPYLPTWPAVYTKIGEVTGKVAKGEAKVADVFKAAQEEAVKSMKDKNLPVAE</sequence>
<evidence type="ECO:0000256" key="4">
    <source>
        <dbReference type="ARBA" id="ARBA00023139"/>
    </source>
</evidence>
<dbReference type="Proteomes" id="UP000186785">
    <property type="component" value="Unassembled WGS sequence"/>
</dbReference>
<evidence type="ECO:0008006" key="10">
    <source>
        <dbReference type="Google" id="ProtNLM"/>
    </source>
</evidence>
<feature type="compositionally biased region" description="Basic and acidic residues" evidence="6">
    <location>
        <begin position="30"/>
        <end position="51"/>
    </location>
</feature>
<gene>
    <name evidence="8" type="ORF">BSR29_05485</name>
</gene>
<accession>A0A1Q5PLK0</accession>
<evidence type="ECO:0000256" key="7">
    <source>
        <dbReference type="SAM" id="SignalP"/>
    </source>
</evidence>
<dbReference type="AlphaFoldDB" id="A0A1Q5PLK0"/>
<dbReference type="PROSITE" id="PS51257">
    <property type="entry name" value="PROKAR_LIPOPROTEIN"/>
    <property type="match status" value="1"/>
</dbReference>
<dbReference type="InterPro" id="IPR006059">
    <property type="entry name" value="SBP"/>
</dbReference>
<dbReference type="PANTHER" id="PTHR43649">
    <property type="entry name" value="ARABINOSE-BINDING PROTEIN-RELATED"/>
    <property type="match status" value="1"/>
</dbReference>
<reference evidence="8 9" key="1">
    <citation type="submission" date="2016-11" db="EMBL/GenBank/DDBJ databases">
        <title>Actinomyces gypaetusis sp. nov. isolated from the vulture Gypaetus barbatus in Qinghai Tibet Plateau China.</title>
        <authorList>
            <person name="Meng X."/>
        </authorList>
    </citation>
    <scope>NUCLEOTIDE SEQUENCE [LARGE SCALE GENOMIC DNA]</scope>
    <source>
        <strain evidence="8 9">VUL4_2</strain>
    </source>
</reference>
<evidence type="ECO:0000313" key="9">
    <source>
        <dbReference type="Proteomes" id="UP000186785"/>
    </source>
</evidence>
<evidence type="ECO:0000256" key="5">
    <source>
        <dbReference type="ARBA" id="ARBA00023288"/>
    </source>
</evidence>
<evidence type="ECO:0000256" key="6">
    <source>
        <dbReference type="SAM" id="MobiDB-lite"/>
    </source>
</evidence>
<dbReference type="EMBL" id="MQSV01000003">
    <property type="protein sequence ID" value="OKL47934.1"/>
    <property type="molecule type" value="Genomic_DNA"/>
</dbReference>
<dbReference type="OrthoDB" id="2515046at2"/>
<keyword evidence="9" id="KW-1185">Reference proteome</keyword>
<dbReference type="InterPro" id="IPR050490">
    <property type="entry name" value="Bact_solute-bd_prot1"/>
</dbReference>
<keyword evidence="3" id="KW-0472">Membrane</keyword>
<organism evidence="8 9">
    <name type="scientific">Boudabousia liubingyangii</name>
    <dbReference type="NCBI Taxonomy" id="1921764"/>
    <lineage>
        <taxon>Bacteria</taxon>
        <taxon>Bacillati</taxon>
        <taxon>Actinomycetota</taxon>
        <taxon>Actinomycetes</taxon>
        <taxon>Actinomycetales</taxon>
        <taxon>Actinomycetaceae</taxon>
        <taxon>Boudabousia</taxon>
    </lineage>
</organism>
<dbReference type="RefSeq" id="WP_073709294.1">
    <property type="nucleotide sequence ID" value="NZ_MQSV01000003.1"/>
</dbReference>
<evidence type="ECO:0000256" key="2">
    <source>
        <dbReference type="ARBA" id="ARBA00022729"/>
    </source>
</evidence>
<dbReference type="SUPFAM" id="SSF53850">
    <property type="entry name" value="Periplasmic binding protein-like II"/>
    <property type="match status" value="1"/>
</dbReference>
<dbReference type="STRING" id="1921764.BSR28_05930"/>
<protein>
    <recommendedName>
        <fullName evidence="10">ABC transporter substrate-binding protein</fullName>
    </recommendedName>
</protein>
<keyword evidence="4" id="KW-0564">Palmitate</keyword>
<dbReference type="PANTHER" id="PTHR43649:SF33">
    <property type="entry name" value="POLYGALACTURONAN_RHAMNOGALACTURONAN-BINDING PROTEIN YTCQ"/>
    <property type="match status" value="1"/>
</dbReference>
<evidence type="ECO:0000256" key="1">
    <source>
        <dbReference type="ARBA" id="ARBA00022475"/>
    </source>
</evidence>
<keyword evidence="1" id="KW-1003">Cell membrane</keyword>
<evidence type="ECO:0000256" key="3">
    <source>
        <dbReference type="ARBA" id="ARBA00023136"/>
    </source>
</evidence>
<feature type="region of interest" description="Disordered" evidence="6">
    <location>
        <begin position="25"/>
        <end position="51"/>
    </location>
</feature>
<keyword evidence="2 7" id="KW-0732">Signal</keyword>
<dbReference type="Gene3D" id="3.40.190.10">
    <property type="entry name" value="Periplasmic binding protein-like II"/>
    <property type="match status" value="1"/>
</dbReference>
<feature type="signal peptide" evidence="7">
    <location>
        <begin position="1"/>
        <end position="22"/>
    </location>
</feature>
<evidence type="ECO:0000313" key="8">
    <source>
        <dbReference type="EMBL" id="OKL47934.1"/>
    </source>
</evidence>
<dbReference type="Pfam" id="PF01547">
    <property type="entry name" value="SBP_bac_1"/>
    <property type="match status" value="1"/>
</dbReference>